<keyword evidence="2" id="KW-1133">Transmembrane helix</keyword>
<dbReference type="RefSeq" id="WP_154545370.1">
    <property type="nucleotide sequence ID" value="NZ_VULO01000009.1"/>
</dbReference>
<feature type="transmembrane region" description="Helical" evidence="2">
    <location>
        <begin position="78"/>
        <end position="98"/>
    </location>
</feature>
<reference evidence="3 4" key="1">
    <citation type="submission" date="2019-08" db="EMBL/GenBank/DDBJ databases">
        <title>In-depth cultivation of the pig gut microbiome towards novel bacterial diversity and tailored functional studies.</title>
        <authorList>
            <person name="Wylensek D."/>
            <person name="Hitch T.C.A."/>
            <person name="Clavel T."/>
        </authorList>
    </citation>
    <scope>NUCLEOTIDE SEQUENCE [LARGE SCALE GENOMIC DNA]</scope>
    <source>
        <strain evidence="3 4">WB03_NA08</strain>
    </source>
</reference>
<feature type="transmembrane region" description="Helical" evidence="2">
    <location>
        <begin position="182"/>
        <end position="203"/>
    </location>
</feature>
<evidence type="ECO:0000256" key="1">
    <source>
        <dbReference type="SAM" id="MobiDB-lite"/>
    </source>
</evidence>
<feature type="region of interest" description="Disordered" evidence="1">
    <location>
        <begin position="242"/>
        <end position="262"/>
    </location>
</feature>
<feature type="transmembrane region" description="Helical" evidence="2">
    <location>
        <begin position="209"/>
        <end position="231"/>
    </location>
</feature>
<dbReference type="AlphaFoldDB" id="A0A6N7VSF9"/>
<dbReference type="Proteomes" id="UP000470875">
    <property type="component" value="Unassembled WGS sequence"/>
</dbReference>
<accession>A0A6N7VSF9</accession>
<keyword evidence="4" id="KW-1185">Reference proteome</keyword>
<keyword evidence="2" id="KW-0812">Transmembrane</keyword>
<evidence type="ECO:0000313" key="4">
    <source>
        <dbReference type="Proteomes" id="UP000470875"/>
    </source>
</evidence>
<dbReference type="EMBL" id="VULO01000009">
    <property type="protein sequence ID" value="MSS84729.1"/>
    <property type="molecule type" value="Genomic_DNA"/>
</dbReference>
<organism evidence="3 4">
    <name type="scientific">Scrofimicrobium canadense</name>
    <dbReference type="NCBI Taxonomy" id="2652290"/>
    <lineage>
        <taxon>Bacteria</taxon>
        <taxon>Bacillati</taxon>
        <taxon>Actinomycetota</taxon>
        <taxon>Actinomycetes</taxon>
        <taxon>Actinomycetales</taxon>
        <taxon>Actinomycetaceae</taxon>
        <taxon>Scrofimicrobium</taxon>
    </lineage>
</organism>
<feature type="transmembrane region" description="Helical" evidence="2">
    <location>
        <begin position="148"/>
        <end position="170"/>
    </location>
</feature>
<name>A0A6N7VSF9_9ACTO</name>
<sequence length="262" mass="28789">MLKRVRKAVQLGKIGCFSPEAMLATMVLEFGGALWVALRYRLNKVGWLTIGLLVFLGGMQMSEFILCGLGGGFPWYHIAYASITMLPPLGISLAMAIAGKKNLWAQIVMYVLCAAFVLYWLFAIHGVTGDKCEAPSSNWVVFQANTDAMWMYGTYYYVFLAIGTFVSLYWGYKADNHRTSWALYWLAIGYAVFILPTITVGLIDPATRSGIPSVMCGFAALLAVTLIFAVIRLAGTRRGETPAEVEARTKASNPAQAVHDDN</sequence>
<evidence type="ECO:0000313" key="3">
    <source>
        <dbReference type="EMBL" id="MSS84729.1"/>
    </source>
</evidence>
<protein>
    <submittedName>
        <fullName evidence="3">Uncharacterized protein</fullName>
    </submittedName>
</protein>
<feature type="transmembrane region" description="Helical" evidence="2">
    <location>
        <begin position="107"/>
        <end position="128"/>
    </location>
</feature>
<gene>
    <name evidence="3" type="ORF">FYJ24_08125</name>
</gene>
<comment type="caution">
    <text evidence="3">The sequence shown here is derived from an EMBL/GenBank/DDBJ whole genome shotgun (WGS) entry which is preliminary data.</text>
</comment>
<proteinExistence type="predicted"/>
<evidence type="ECO:0000256" key="2">
    <source>
        <dbReference type="SAM" id="Phobius"/>
    </source>
</evidence>
<feature type="transmembrane region" description="Helical" evidence="2">
    <location>
        <begin position="45"/>
        <end position="66"/>
    </location>
</feature>
<keyword evidence="2" id="KW-0472">Membrane</keyword>